<dbReference type="Proteomes" id="UP001149074">
    <property type="component" value="Unassembled WGS sequence"/>
</dbReference>
<dbReference type="SUPFAM" id="SSF56300">
    <property type="entry name" value="Metallo-dependent phosphatases"/>
    <property type="match status" value="1"/>
</dbReference>
<dbReference type="GeneID" id="81355461"/>
<evidence type="ECO:0000313" key="3">
    <source>
        <dbReference type="Proteomes" id="UP001149074"/>
    </source>
</evidence>
<name>A0A9W9FNM7_9EURO</name>
<accession>A0A9W9FNM7</accession>
<dbReference type="RefSeq" id="XP_056476839.1">
    <property type="nucleotide sequence ID" value="XM_056616482.1"/>
</dbReference>
<evidence type="ECO:0000256" key="1">
    <source>
        <dbReference type="SAM" id="MobiDB-lite"/>
    </source>
</evidence>
<dbReference type="OrthoDB" id="7722975at2759"/>
<evidence type="ECO:0000313" key="2">
    <source>
        <dbReference type="EMBL" id="KAJ5103459.1"/>
    </source>
</evidence>
<feature type="region of interest" description="Disordered" evidence="1">
    <location>
        <begin position="1"/>
        <end position="45"/>
    </location>
</feature>
<feature type="compositionally biased region" description="Polar residues" evidence="1">
    <location>
        <begin position="26"/>
        <end position="45"/>
    </location>
</feature>
<dbReference type="AlphaFoldDB" id="A0A9W9FNM7"/>
<comment type="caution">
    <text evidence="2">The sequence shown here is derived from an EMBL/GenBank/DDBJ whole genome shotgun (WGS) entry which is preliminary data.</text>
</comment>
<organism evidence="2 3">
    <name type="scientific">Penicillium argentinense</name>
    <dbReference type="NCBI Taxonomy" id="1131581"/>
    <lineage>
        <taxon>Eukaryota</taxon>
        <taxon>Fungi</taxon>
        <taxon>Dikarya</taxon>
        <taxon>Ascomycota</taxon>
        <taxon>Pezizomycotina</taxon>
        <taxon>Eurotiomycetes</taxon>
        <taxon>Eurotiomycetidae</taxon>
        <taxon>Eurotiales</taxon>
        <taxon>Aspergillaceae</taxon>
        <taxon>Penicillium</taxon>
    </lineage>
</organism>
<dbReference type="Gene3D" id="3.60.21.10">
    <property type="match status" value="1"/>
</dbReference>
<protein>
    <submittedName>
        <fullName evidence="2">Uncharacterized protein</fullName>
    </submittedName>
</protein>
<reference evidence="2" key="2">
    <citation type="journal article" date="2023" name="IMA Fungus">
        <title>Comparative genomic study of the Penicillium genus elucidates a diverse pangenome and 15 lateral gene transfer events.</title>
        <authorList>
            <person name="Petersen C."/>
            <person name="Sorensen T."/>
            <person name="Nielsen M.R."/>
            <person name="Sondergaard T.E."/>
            <person name="Sorensen J.L."/>
            <person name="Fitzpatrick D.A."/>
            <person name="Frisvad J.C."/>
            <person name="Nielsen K.L."/>
        </authorList>
    </citation>
    <scope>NUCLEOTIDE SEQUENCE</scope>
    <source>
        <strain evidence="2">IBT 30761</strain>
    </source>
</reference>
<gene>
    <name evidence="2" type="ORF">N7532_003988</name>
</gene>
<reference evidence="2" key="1">
    <citation type="submission" date="2022-11" db="EMBL/GenBank/DDBJ databases">
        <authorList>
            <person name="Petersen C."/>
        </authorList>
    </citation>
    <scope>NUCLEOTIDE SEQUENCE</scope>
    <source>
        <strain evidence="2">IBT 30761</strain>
    </source>
</reference>
<proteinExistence type="predicted"/>
<dbReference type="InterPro" id="IPR029052">
    <property type="entry name" value="Metallo-depent_PP-like"/>
</dbReference>
<feature type="compositionally biased region" description="Basic and acidic residues" evidence="1">
    <location>
        <begin position="1"/>
        <end position="10"/>
    </location>
</feature>
<sequence>MRDRATEKDVGLLLIDTGDLHDGNGLSDSTKPNGETTNPIFENID</sequence>
<dbReference type="EMBL" id="JAPQKI010000004">
    <property type="protein sequence ID" value="KAJ5103459.1"/>
    <property type="molecule type" value="Genomic_DNA"/>
</dbReference>
<keyword evidence="3" id="KW-1185">Reference proteome</keyword>